<feature type="domain" description="Nudix hydrolase" evidence="2">
    <location>
        <begin position="29"/>
        <end position="97"/>
    </location>
</feature>
<evidence type="ECO:0000313" key="4">
    <source>
        <dbReference type="Proteomes" id="UP000439903"/>
    </source>
</evidence>
<proteinExistence type="predicted"/>
<dbReference type="InterPro" id="IPR015797">
    <property type="entry name" value="NUDIX_hydrolase-like_dom_sf"/>
</dbReference>
<dbReference type="AlphaFoldDB" id="A0A8H4EV70"/>
<evidence type="ECO:0000259" key="2">
    <source>
        <dbReference type="Pfam" id="PF00293"/>
    </source>
</evidence>
<dbReference type="SUPFAM" id="SSF55811">
    <property type="entry name" value="Nudix"/>
    <property type="match status" value="1"/>
</dbReference>
<name>A0A8H4EV70_GIGMA</name>
<dbReference type="OrthoDB" id="2492074at2759"/>
<keyword evidence="4" id="KW-1185">Reference proteome</keyword>
<dbReference type="InterPro" id="IPR000086">
    <property type="entry name" value="NUDIX_hydrolase_dom"/>
</dbReference>
<accession>A0A8H4EV70</accession>
<evidence type="ECO:0000256" key="1">
    <source>
        <dbReference type="SAM" id="MobiDB-lite"/>
    </source>
</evidence>
<dbReference type="Proteomes" id="UP000439903">
    <property type="component" value="Unassembled WGS sequence"/>
</dbReference>
<evidence type="ECO:0000313" key="3">
    <source>
        <dbReference type="EMBL" id="KAF0559873.1"/>
    </source>
</evidence>
<organism evidence="3 4">
    <name type="scientific">Gigaspora margarita</name>
    <dbReference type="NCBI Taxonomy" id="4874"/>
    <lineage>
        <taxon>Eukaryota</taxon>
        <taxon>Fungi</taxon>
        <taxon>Fungi incertae sedis</taxon>
        <taxon>Mucoromycota</taxon>
        <taxon>Glomeromycotina</taxon>
        <taxon>Glomeromycetes</taxon>
        <taxon>Diversisporales</taxon>
        <taxon>Gigasporaceae</taxon>
        <taxon>Gigaspora</taxon>
    </lineage>
</organism>
<dbReference type="Pfam" id="PF00293">
    <property type="entry name" value="NUDIX"/>
    <property type="match status" value="1"/>
</dbReference>
<gene>
    <name evidence="3" type="ORF">F8M41_004387</name>
</gene>
<comment type="caution">
    <text evidence="3">The sequence shown here is derived from an EMBL/GenBank/DDBJ whole genome shotgun (WGS) entry which is preliminary data.</text>
</comment>
<dbReference type="Gene3D" id="3.90.79.10">
    <property type="entry name" value="Nucleoside Triphosphate Pyrophosphohydrolase"/>
    <property type="match status" value="1"/>
</dbReference>
<sequence>MRKKLDNFQFVYWLLQIDKFVKSSYYSDKDYYNYYQSVCGMKENNETFEECAIQKTKEEVNIKIEELNFINVHNWFYKFPDRKECLFKTLIYYSFIDKIPIIITNYASEHNFESSIQKVLNSFNILANKIKVTQEDDEINIIAIYKNNIVLIQCIIVYNSEKIKGNKFIPKARIWASTSKQNIKICNKKEIVQIIEDFFKIVKDDKNIKYTNLKLDEFRLDQFGFVGKKYYYRKDEIYQTTTKVIQSTRNLSDNNNRIQSTRNPPNNNNRIQSARNPPDNNNRIQSTRNLPNNNNRIQSTRNLHYNNRIQFTRNPPDNNSRIQSTRNPPNNNRI</sequence>
<dbReference type="EMBL" id="WTPW01000015">
    <property type="protein sequence ID" value="KAF0559873.1"/>
    <property type="molecule type" value="Genomic_DNA"/>
</dbReference>
<protein>
    <submittedName>
        <fullName evidence="3">Penicillin-binding protein</fullName>
    </submittedName>
</protein>
<feature type="region of interest" description="Disordered" evidence="1">
    <location>
        <begin position="248"/>
        <end position="334"/>
    </location>
</feature>
<reference evidence="3 4" key="1">
    <citation type="journal article" date="2019" name="Environ. Microbiol.">
        <title>At the nexus of three kingdoms: the genome of the mycorrhizal fungus Gigaspora margarita provides insights into plant, endobacterial and fungal interactions.</title>
        <authorList>
            <person name="Venice F."/>
            <person name="Ghignone S."/>
            <person name="Salvioli di Fossalunga A."/>
            <person name="Amselem J."/>
            <person name="Novero M."/>
            <person name="Xianan X."/>
            <person name="Sedzielewska Toro K."/>
            <person name="Morin E."/>
            <person name="Lipzen A."/>
            <person name="Grigoriev I.V."/>
            <person name="Henrissat B."/>
            <person name="Martin F.M."/>
            <person name="Bonfante P."/>
        </authorList>
    </citation>
    <scope>NUCLEOTIDE SEQUENCE [LARGE SCALE GENOMIC DNA]</scope>
    <source>
        <strain evidence="3 4">BEG34</strain>
    </source>
</reference>